<dbReference type="RefSeq" id="WP_114335356.1">
    <property type="nucleotide sequence ID" value="NZ_QMDL01000003.1"/>
</dbReference>
<dbReference type="EC" id="5.6.2.4" evidence="9"/>
<dbReference type="OrthoDB" id="9806690at2"/>
<reference evidence="16 17" key="1">
    <citation type="submission" date="2018-08" db="EMBL/GenBank/DDBJ databases">
        <title>Whole Genome Sequence of the Moderate Halophilic Marine Bacterium Marinobacter litoralis Sw-45.</title>
        <authorList>
            <person name="Musa H."/>
        </authorList>
    </citation>
    <scope>NUCLEOTIDE SEQUENCE [LARGE SCALE GENOMIC DNA]</scope>
    <source>
        <strain evidence="16 17">Sw-45</strain>
    </source>
</reference>
<keyword evidence="4 12" id="KW-0347">Helicase</keyword>
<dbReference type="SUPFAM" id="SSF52540">
    <property type="entry name" value="P-loop containing nucleoside triphosphate hydrolases"/>
    <property type="match status" value="1"/>
</dbReference>
<dbReference type="PROSITE" id="PS51198">
    <property type="entry name" value="UVRD_HELICASE_ATP_BIND"/>
    <property type="match status" value="1"/>
</dbReference>
<dbReference type="InterPro" id="IPR013986">
    <property type="entry name" value="DExx_box_DNA_helicase_dom_sf"/>
</dbReference>
<dbReference type="AlphaFoldDB" id="A0A3M2RDT6"/>
<feature type="domain" description="UvrD-like helicase ATP-binding" evidence="14">
    <location>
        <begin position="31"/>
        <end position="321"/>
    </location>
</feature>
<dbReference type="Proteomes" id="UP000265903">
    <property type="component" value="Unassembled WGS sequence"/>
</dbReference>
<evidence type="ECO:0000313" key="16">
    <source>
        <dbReference type="EMBL" id="RMJ03125.1"/>
    </source>
</evidence>
<dbReference type="GO" id="GO:0000725">
    <property type="term" value="P:recombinational repair"/>
    <property type="evidence" value="ECO:0007669"/>
    <property type="project" value="TreeGrafter"/>
</dbReference>
<comment type="similarity">
    <text evidence="1">Belongs to the helicase family. UvrD subfamily.</text>
</comment>
<keyword evidence="17" id="KW-1185">Reference proteome</keyword>
<evidence type="ECO:0000256" key="10">
    <source>
        <dbReference type="ARBA" id="ARBA00034923"/>
    </source>
</evidence>
<dbReference type="GO" id="GO:0003677">
    <property type="term" value="F:DNA binding"/>
    <property type="evidence" value="ECO:0007669"/>
    <property type="project" value="UniProtKB-KW"/>
</dbReference>
<name>A0A3M2RDT6_9GAMM</name>
<comment type="caution">
    <text evidence="16">The sequence shown here is derived from an EMBL/GenBank/DDBJ whole genome shotgun (WGS) entry which is preliminary data.</text>
</comment>
<feature type="binding site" evidence="12">
    <location>
        <begin position="52"/>
        <end position="59"/>
    </location>
    <ligand>
        <name>ATP</name>
        <dbReference type="ChEBI" id="CHEBI:30616"/>
    </ligand>
</feature>
<evidence type="ECO:0000256" key="6">
    <source>
        <dbReference type="ARBA" id="ARBA00023125"/>
    </source>
</evidence>
<dbReference type="Pfam" id="PF00580">
    <property type="entry name" value="UvrD-helicase"/>
    <property type="match status" value="1"/>
</dbReference>
<dbReference type="Gene3D" id="3.40.50.300">
    <property type="entry name" value="P-loop containing nucleotide triphosphate hydrolases"/>
    <property type="match status" value="2"/>
</dbReference>
<dbReference type="Gene3D" id="1.10.10.160">
    <property type="match status" value="1"/>
</dbReference>
<sequence length="774" mass="87898">MEPNYPHRQLPSTIPTMPTNPQTPDTSFLPDYLTDEQRNIITAGYEHSVITAVAGSGKTSTLAWRIRYLLAQGHDPNRMLVLMFNRSARVDFERKLQQVCDQSGLAPPEIRTYHAMGYRLYKRFVREGYLPGFSDKILTEQEIGYQAWMLTRRLAPEDLADEIRRNKKDYVETATGFIDLVKTCLSPAEIVFEELGYSDKHKYLIDLFHSFEQWRKSQGRISYADMIYEPVMAIHQNPPLQRLVGNKMDLILVDEYQDTNEIQHLLLRYVAGDRARVTVVGDPDQTIYEFRGAKPEFILRRFSDEFESPLEQTLSYTFRYGHQVALLANHLICHNTGRKDVLCHSHPSTPATRAELHRAENDGDEVLKILQSHSPEENNQTAVLFRVWSQSVPIELKLLARQIPYRIDAGKGALFSREVQAMTALLMVVSGRIKQLPDSDRLDIARQILRFPHAGLKEPELENLAQFLAGFGESWHERLLAMDFDALQPMPARKLRKLGEVLAQLNGYKGPVAGLIRIYAEHTDLYDGIRSLALTHDSAEERIDTIQGFRDYLKSLDTDAGGALDHLKALKQQAGAKADQGVLLSTIHRTKGLEWPVVIIPGLQEKYLPYSPRPQDNAQSLLESERRLLYVGMTRARQALHLITRPVSQRPHLDGDQGPSRFVSELCYGLSHELGSHLDEHLSSTEVPLSLSHATTAISIRYASRAGLTLEGTEPDHDSDLMEPVWHRRRVTHTVFGAGEVVSEDESSFEVRFDNADTLNFSKKSAHLYFTAST</sequence>
<proteinExistence type="inferred from homology"/>
<dbReference type="InterPro" id="IPR027417">
    <property type="entry name" value="P-loop_NTPase"/>
</dbReference>
<evidence type="ECO:0000256" key="1">
    <source>
        <dbReference type="ARBA" id="ARBA00009922"/>
    </source>
</evidence>
<keyword evidence="5 12" id="KW-0067">ATP-binding</keyword>
<dbReference type="PANTHER" id="PTHR11070">
    <property type="entry name" value="UVRD / RECB / PCRA DNA HELICASE FAMILY MEMBER"/>
    <property type="match status" value="1"/>
</dbReference>
<dbReference type="GO" id="GO:0005524">
    <property type="term" value="F:ATP binding"/>
    <property type="evidence" value="ECO:0007669"/>
    <property type="project" value="UniProtKB-UniRule"/>
</dbReference>
<dbReference type="InterPro" id="IPR014017">
    <property type="entry name" value="DNA_helicase_UvrD-like_C"/>
</dbReference>
<comment type="catalytic activity">
    <reaction evidence="11">
        <text>ATP + H2O = ADP + phosphate + H(+)</text>
        <dbReference type="Rhea" id="RHEA:13065"/>
        <dbReference type="ChEBI" id="CHEBI:15377"/>
        <dbReference type="ChEBI" id="CHEBI:15378"/>
        <dbReference type="ChEBI" id="CHEBI:30616"/>
        <dbReference type="ChEBI" id="CHEBI:43474"/>
        <dbReference type="ChEBI" id="CHEBI:456216"/>
        <dbReference type="EC" id="5.6.2.4"/>
    </reaction>
</comment>
<dbReference type="GO" id="GO:0043138">
    <property type="term" value="F:3'-5' DNA helicase activity"/>
    <property type="evidence" value="ECO:0007669"/>
    <property type="project" value="UniProtKB-EC"/>
</dbReference>
<feature type="region of interest" description="Disordered" evidence="13">
    <location>
        <begin position="1"/>
        <end position="25"/>
    </location>
</feature>
<feature type="compositionally biased region" description="Polar residues" evidence="13">
    <location>
        <begin position="10"/>
        <end position="25"/>
    </location>
</feature>
<evidence type="ECO:0000256" key="11">
    <source>
        <dbReference type="ARBA" id="ARBA00048988"/>
    </source>
</evidence>
<evidence type="ECO:0000256" key="7">
    <source>
        <dbReference type="ARBA" id="ARBA00023235"/>
    </source>
</evidence>
<keyword evidence="2 12" id="KW-0547">Nucleotide-binding</keyword>
<dbReference type="PROSITE" id="PS51217">
    <property type="entry name" value="UVRD_HELICASE_CTER"/>
    <property type="match status" value="1"/>
</dbReference>
<evidence type="ECO:0000256" key="13">
    <source>
        <dbReference type="SAM" id="MobiDB-lite"/>
    </source>
</evidence>
<comment type="catalytic activity">
    <reaction evidence="8">
        <text>Couples ATP hydrolysis with the unwinding of duplex DNA by translocating in the 3'-5' direction.</text>
        <dbReference type="EC" id="5.6.2.4"/>
    </reaction>
</comment>
<dbReference type="Pfam" id="PF13361">
    <property type="entry name" value="UvrD_C"/>
    <property type="match status" value="1"/>
</dbReference>
<evidence type="ECO:0000256" key="5">
    <source>
        <dbReference type="ARBA" id="ARBA00022840"/>
    </source>
</evidence>
<evidence type="ECO:0000256" key="9">
    <source>
        <dbReference type="ARBA" id="ARBA00034808"/>
    </source>
</evidence>
<evidence type="ECO:0000256" key="12">
    <source>
        <dbReference type="PROSITE-ProRule" id="PRU00560"/>
    </source>
</evidence>
<dbReference type="EMBL" id="QMDL01000003">
    <property type="protein sequence ID" value="RMJ03125.1"/>
    <property type="molecule type" value="Genomic_DNA"/>
</dbReference>
<dbReference type="GO" id="GO:0016887">
    <property type="term" value="F:ATP hydrolysis activity"/>
    <property type="evidence" value="ECO:0007669"/>
    <property type="project" value="RHEA"/>
</dbReference>
<gene>
    <name evidence="16" type="primary">pcrA</name>
    <name evidence="16" type="ORF">DOQ08_02590</name>
</gene>
<organism evidence="16 17">
    <name type="scientific">Marinobacter litoralis</name>
    <dbReference type="NCBI Taxonomy" id="187981"/>
    <lineage>
        <taxon>Bacteria</taxon>
        <taxon>Pseudomonadati</taxon>
        <taxon>Pseudomonadota</taxon>
        <taxon>Gammaproteobacteria</taxon>
        <taxon>Pseudomonadales</taxon>
        <taxon>Marinobacteraceae</taxon>
        <taxon>Marinobacter</taxon>
    </lineage>
</organism>
<dbReference type="CDD" id="cd17932">
    <property type="entry name" value="DEXQc_UvrD"/>
    <property type="match status" value="1"/>
</dbReference>
<evidence type="ECO:0000259" key="15">
    <source>
        <dbReference type="PROSITE" id="PS51217"/>
    </source>
</evidence>
<dbReference type="InterPro" id="IPR014016">
    <property type="entry name" value="UvrD-like_ATP-bd"/>
</dbReference>
<feature type="domain" description="UvrD-like helicase C-terminal" evidence="15">
    <location>
        <begin position="322"/>
        <end position="592"/>
    </location>
</feature>
<evidence type="ECO:0000256" key="8">
    <source>
        <dbReference type="ARBA" id="ARBA00034617"/>
    </source>
</evidence>
<evidence type="ECO:0000313" key="17">
    <source>
        <dbReference type="Proteomes" id="UP000265903"/>
    </source>
</evidence>
<evidence type="ECO:0000256" key="2">
    <source>
        <dbReference type="ARBA" id="ARBA00022741"/>
    </source>
</evidence>
<dbReference type="InterPro" id="IPR000212">
    <property type="entry name" value="DNA_helicase_UvrD/REP"/>
</dbReference>
<keyword evidence="3 12" id="KW-0378">Hydrolase</keyword>
<evidence type="ECO:0000259" key="14">
    <source>
        <dbReference type="PROSITE" id="PS51198"/>
    </source>
</evidence>
<evidence type="ECO:0000256" key="3">
    <source>
        <dbReference type="ARBA" id="ARBA00022801"/>
    </source>
</evidence>
<protein>
    <recommendedName>
        <fullName evidence="9">DNA 3'-5' helicase</fullName>
        <ecNumber evidence="9">5.6.2.4</ecNumber>
    </recommendedName>
    <alternativeName>
        <fullName evidence="10">DNA 3'-5' helicase II</fullName>
    </alternativeName>
</protein>
<keyword evidence="7" id="KW-0413">Isomerase</keyword>
<evidence type="ECO:0000256" key="4">
    <source>
        <dbReference type="ARBA" id="ARBA00022806"/>
    </source>
</evidence>
<keyword evidence="6" id="KW-0238">DNA-binding</keyword>
<accession>A0A3M2RDT6</accession>
<dbReference type="PANTHER" id="PTHR11070:SF2">
    <property type="entry name" value="ATP-DEPENDENT DNA HELICASE SRS2"/>
    <property type="match status" value="1"/>
</dbReference>
<dbReference type="Gene3D" id="1.10.486.10">
    <property type="entry name" value="PCRA, domain 4"/>
    <property type="match status" value="1"/>
</dbReference>